<dbReference type="InterPro" id="IPR015422">
    <property type="entry name" value="PyrdxlP-dep_Trfase_small"/>
</dbReference>
<dbReference type="Pfam" id="PF00202">
    <property type="entry name" value="Aminotran_3"/>
    <property type="match status" value="1"/>
</dbReference>
<dbReference type="InterPro" id="IPR015421">
    <property type="entry name" value="PyrdxlP-dep_Trfase_major"/>
</dbReference>
<dbReference type="InterPro" id="IPR005814">
    <property type="entry name" value="Aminotrans_3"/>
</dbReference>
<comment type="similarity">
    <text evidence="1">Belongs to the class-III pyridoxal-phosphate-dependent aminotransferase family.</text>
</comment>
<reference evidence="3" key="1">
    <citation type="submission" date="2018-05" db="EMBL/GenBank/DDBJ databases">
        <authorList>
            <person name="Lanie J.A."/>
            <person name="Ng W.-L."/>
            <person name="Kazmierczak K.M."/>
            <person name="Andrzejewski T.M."/>
            <person name="Davidsen T.M."/>
            <person name="Wayne K.J."/>
            <person name="Tettelin H."/>
            <person name="Glass J.I."/>
            <person name="Rusch D."/>
            <person name="Podicherti R."/>
            <person name="Tsui H.-C.T."/>
            <person name="Winkler M.E."/>
        </authorList>
    </citation>
    <scope>NUCLEOTIDE SEQUENCE</scope>
</reference>
<feature type="non-terminal residue" evidence="3">
    <location>
        <position position="1"/>
    </location>
</feature>
<dbReference type="EMBL" id="UINC01170821">
    <property type="protein sequence ID" value="SVD75056.1"/>
    <property type="molecule type" value="Genomic_DNA"/>
</dbReference>
<dbReference type="GO" id="GO:0030170">
    <property type="term" value="F:pyridoxal phosphate binding"/>
    <property type="evidence" value="ECO:0007669"/>
    <property type="project" value="InterPro"/>
</dbReference>
<proteinExistence type="inferred from homology"/>
<dbReference type="PANTHER" id="PTHR45688:SF13">
    <property type="entry name" value="ALANINE--GLYOXYLATE AMINOTRANSFERASE 2-LIKE"/>
    <property type="match status" value="1"/>
</dbReference>
<accession>A0A382XVI3</accession>
<gene>
    <name evidence="3" type="ORF">METZ01_LOCUS427910</name>
</gene>
<dbReference type="GO" id="GO:0008483">
    <property type="term" value="F:transaminase activity"/>
    <property type="evidence" value="ECO:0007669"/>
    <property type="project" value="InterPro"/>
</dbReference>
<organism evidence="3">
    <name type="scientific">marine metagenome</name>
    <dbReference type="NCBI Taxonomy" id="408172"/>
    <lineage>
        <taxon>unclassified sequences</taxon>
        <taxon>metagenomes</taxon>
        <taxon>ecological metagenomes</taxon>
    </lineage>
</organism>
<evidence type="ECO:0000256" key="2">
    <source>
        <dbReference type="ARBA" id="ARBA00022898"/>
    </source>
</evidence>
<dbReference type="PANTHER" id="PTHR45688">
    <property type="match status" value="1"/>
</dbReference>
<feature type="non-terminal residue" evidence="3">
    <location>
        <position position="267"/>
    </location>
</feature>
<evidence type="ECO:0008006" key="4">
    <source>
        <dbReference type="Google" id="ProtNLM"/>
    </source>
</evidence>
<dbReference type="Gene3D" id="3.40.640.10">
    <property type="entry name" value="Type I PLP-dependent aspartate aminotransferase-like (Major domain)"/>
    <property type="match status" value="1"/>
</dbReference>
<dbReference type="InterPro" id="IPR015424">
    <property type="entry name" value="PyrdxlP-dep_Trfase"/>
</dbReference>
<dbReference type="GO" id="GO:0005739">
    <property type="term" value="C:mitochondrion"/>
    <property type="evidence" value="ECO:0007669"/>
    <property type="project" value="TreeGrafter"/>
</dbReference>
<evidence type="ECO:0000313" key="3">
    <source>
        <dbReference type="EMBL" id="SVD75056.1"/>
    </source>
</evidence>
<protein>
    <recommendedName>
        <fullName evidence="4">Aminotransferase class III-fold pyridoxal phosphate-dependent enzyme</fullName>
    </recommendedName>
</protein>
<dbReference type="Gene3D" id="3.90.1150.10">
    <property type="entry name" value="Aspartate Aminotransferase, domain 1"/>
    <property type="match status" value="1"/>
</dbReference>
<dbReference type="SUPFAM" id="SSF53383">
    <property type="entry name" value="PLP-dependent transferases"/>
    <property type="match status" value="1"/>
</dbReference>
<evidence type="ECO:0000256" key="1">
    <source>
        <dbReference type="ARBA" id="ARBA00008954"/>
    </source>
</evidence>
<dbReference type="AlphaFoldDB" id="A0A382XVI3"/>
<name>A0A382XVI3_9ZZZZ</name>
<sequence>IGGKKKMTDKQAGSVLKQAADEYLVRYGGDQFGNLFSSAKGTVVVDEESREILDFTSGQMCATVGHNHPAIVAAVEDAGQKALHMFSGMIPEVVAELGAKLAAWLPAPLKRSLFLNTGGESNEAALRMAKMYTGGHEVLALGGSWHGTGAGAAAVSYASDRRGYGPTLPGVYVMPEPNAYRCPVEHCRDKCDKTCQRVGLNMFDMASRGEGAAIIAEPILSAGGVLVPPDDYFVSLKEEAEKRGMLLILDEAQTAFGRIGVKFGAER</sequence>
<keyword evidence="2" id="KW-0663">Pyridoxal phosphate</keyword>